<dbReference type="PRINTS" id="PR00070">
    <property type="entry name" value="DHFR"/>
</dbReference>
<reference evidence="9" key="1">
    <citation type="journal article" date="2019" name="Int. J. Syst. Evol. Microbiol.">
        <title>The Global Catalogue of Microorganisms (GCM) 10K type strain sequencing project: providing services to taxonomists for standard genome sequencing and annotation.</title>
        <authorList>
            <consortium name="The Broad Institute Genomics Platform"/>
            <consortium name="The Broad Institute Genome Sequencing Center for Infectious Disease"/>
            <person name="Wu L."/>
            <person name="Ma J."/>
        </authorList>
    </citation>
    <scope>NUCLEOTIDE SEQUENCE [LARGE SCALE GENOMIC DNA]</scope>
    <source>
        <strain evidence="9">CCUG 56698</strain>
    </source>
</reference>
<dbReference type="GO" id="GO:0004146">
    <property type="term" value="F:dihydrofolate reductase activity"/>
    <property type="evidence" value="ECO:0007669"/>
    <property type="project" value="UniProtKB-EC"/>
</dbReference>
<dbReference type="EMBL" id="JBHTEF010000001">
    <property type="protein sequence ID" value="MFC7579751.1"/>
    <property type="molecule type" value="Genomic_DNA"/>
</dbReference>
<evidence type="ECO:0000256" key="4">
    <source>
        <dbReference type="ARBA" id="ARBA00022563"/>
    </source>
</evidence>
<comment type="similarity">
    <text evidence="2">Belongs to the dihydrofolate reductase family.</text>
</comment>
<keyword evidence="6 8" id="KW-0560">Oxidoreductase</keyword>
<evidence type="ECO:0000256" key="6">
    <source>
        <dbReference type="ARBA" id="ARBA00023002"/>
    </source>
</evidence>
<evidence type="ECO:0000256" key="2">
    <source>
        <dbReference type="ARBA" id="ARBA00009539"/>
    </source>
</evidence>
<keyword evidence="9" id="KW-1185">Reference proteome</keyword>
<protein>
    <recommendedName>
        <fullName evidence="3">dihydrofolate reductase</fullName>
        <ecNumber evidence="3">1.5.1.3</ecNumber>
    </recommendedName>
</protein>
<dbReference type="PANTHER" id="PTHR48069">
    <property type="entry name" value="DIHYDROFOLATE REDUCTASE"/>
    <property type="match status" value="1"/>
</dbReference>
<dbReference type="Pfam" id="PF00186">
    <property type="entry name" value="DHFR_1"/>
    <property type="match status" value="1"/>
</dbReference>
<dbReference type="EC" id="1.5.1.3" evidence="3"/>
<dbReference type="Gene3D" id="3.40.430.10">
    <property type="entry name" value="Dihydrofolate Reductase, subunit A"/>
    <property type="match status" value="1"/>
</dbReference>
<dbReference type="Proteomes" id="UP001596527">
    <property type="component" value="Unassembled WGS sequence"/>
</dbReference>
<evidence type="ECO:0000256" key="5">
    <source>
        <dbReference type="ARBA" id="ARBA00022857"/>
    </source>
</evidence>
<dbReference type="InterPro" id="IPR001796">
    <property type="entry name" value="DHFR_dom"/>
</dbReference>
<dbReference type="PROSITE" id="PS51330">
    <property type="entry name" value="DHFR_2"/>
    <property type="match status" value="1"/>
</dbReference>
<dbReference type="PANTHER" id="PTHR48069:SF3">
    <property type="entry name" value="DIHYDROFOLATE REDUCTASE"/>
    <property type="match status" value="1"/>
</dbReference>
<accession>A0ABW2SI08</accession>
<evidence type="ECO:0000313" key="8">
    <source>
        <dbReference type="EMBL" id="MFC7579751.1"/>
    </source>
</evidence>
<dbReference type="CDD" id="cd00209">
    <property type="entry name" value="DHFR"/>
    <property type="match status" value="1"/>
</dbReference>
<evidence type="ECO:0000256" key="1">
    <source>
        <dbReference type="ARBA" id="ARBA00004903"/>
    </source>
</evidence>
<keyword evidence="5" id="KW-0521">NADP</keyword>
<gene>
    <name evidence="8" type="ORF">ACFQWG_00700</name>
</gene>
<proteinExistence type="inferred from homology"/>
<dbReference type="InterPro" id="IPR012259">
    <property type="entry name" value="DHFR"/>
</dbReference>
<name>A0ABW2SI08_9ACTO</name>
<comment type="pathway">
    <text evidence="1">Cofactor biosynthesis; tetrahydrofolate biosynthesis; 5,6,7,8-tetrahydrofolate from 7,8-dihydrofolate: step 1/1.</text>
</comment>
<evidence type="ECO:0000259" key="7">
    <source>
        <dbReference type="PROSITE" id="PS51330"/>
    </source>
</evidence>
<feature type="domain" description="DHFR" evidence="7">
    <location>
        <begin position="1"/>
        <end position="171"/>
    </location>
</feature>
<keyword evidence="4" id="KW-0554">One-carbon metabolism</keyword>
<sequence length="171" mass="18576">MWAQDRTRVLGSGHGMLWHVPADYRHFRSSTVGCPVLMGRASWESLGGALPDRANIVITRTPGYSAPGALVVGSLEEAIDEGVSAARRDGAPTVWVTGGGRVYAEAMSVVDELVVTDLDLDVVAGGWGGPVVRAPRIDPELWAVDETRSDGDWRPVSGEARWRVTTWIRRR</sequence>
<evidence type="ECO:0000313" key="9">
    <source>
        <dbReference type="Proteomes" id="UP001596527"/>
    </source>
</evidence>
<dbReference type="SUPFAM" id="SSF53597">
    <property type="entry name" value="Dihydrofolate reductase-like"/>
    <property type="match status" value="1"/>
</dbReference>
<comment type="caution">
    <text evidence="8">The sequence shown here is derived from an EMBL/GenBank/DDBJ whole genome shotgun (WGS) entry which is preliminary data.</text>
</comment>
<dbReference type="RefSeq" id="WP_380976145.1">
    <property type="nucleotide sequence ID" value="NZ_JBHTEF010000001.1"/>
</dbReference>
<evidence type="ECO:0000256" key="3">
    <source>
        <dbReference type="ARBA" id="ARBA00012856"/>
    </source>
</evidence>
<dbReference type="InterPro" id="IPR024072">
    <property type="entry name" value="DHFR-like_dom_sf"/>
</dbReference>
<organism evidence="8 9">
    <name type="scientific">Schaalia naturae</name>
    <dbReference type="NCBI Taxonomy" id="635203"/>
    <lineage>
        <taxon>Bacteria</taxon>
        <taxon>Bacillati</taxon>
        <taxon>Actinomycetota</taxon>
        <taxon>Actinomycetes</taxon>
        <taxon>Actinomycetales</taxon>
        <taxon>Actinomycetaceae</taxon>
        <taxon>Schaalia</taxon>
    </lineage>
</organism>